<dbReference type="Proteomes" id="UP000054107">
    <property type="component" value="Unassembled WGS sequence"/>
</dbReference>
<accession>A0A0B7NX47</accession>
<reference evidence="1 2" key="1">
    <citation type="submission" date="2014-09" db="EMBL/GenBank/DDBJ databases">
        <authorList>
            <person name="Ellenberger Sabrina"/>
        </authorList>
    </citation>
    <scope>NUCLEOTIDE SEQUENCE [LARGE SCALE GENOMIC DNA]</scope>
    <source>
        <strain evidence="1 2">CBS 412.66</strain>
    </source>
</reference>
<sequence length="90" mass="10311">MQNLIFSSLSQIIICYTASGQDELKSKLSVQDQDFAVSCFHQFKTLLSHAIFKSKLCLMLPQHQIMVCLLYDISTQEQLTEVMMPHQDEA</sequence>
<evidence type="ECO:0000313" key="1">
    <source>
        <dbReference type="EMBL" id="CEP19719.1"/>
    </source>
</evidence>
<protein>
    <submittedName>
        <fullName evidence="1">Uncharacterized protein</fullName>
    </submittedName>
</protein>
<dbReference type="AlphaFoldDB" id="A0A0B7NX47"/>
<name>A0A0B7NX47_9FUNG</name>
<proteinExistence type="predicted"/>
<dbReference type="EMBL" id="LN734065">
    <property type="protein sequence ID" value="CEP19719.1"/>
    <property type="molecule type" value="Genomic_DNA"/>
</dbReference>
<organism evidence="1 2">
    <name type="scientific">Parasitella parasitica</name>
    <dbReference type="NCBI Taxonomy" id="35722"/>
    <lineage>
        <taxon>Eukaryota</taxon>
        <taxon>Fungi</taxon>
        <taxon>Fungi incertae sedis</taxon>
        <taxon>Mucoromycota</taxon>
        <taxon>Mucoromycotina</taxon>
        <taxon>Mucoromycetes</taxon>
        <taxon>Mucorales</taxon>
        <taxon>Mucorineae</taxon>
        <taxon>Mucoraceae</taxon>
        <taxon>Parasitella</taxon>
    </lineage>
</organism>
<gene>
    <name evidence="1" type="primary">PARPA_14035.1 scaffold 47516</name>
</gene>
<evidence type="ECO:0000313" key="2">
    <source>
        <dbReference type="Proteomes" id="UP000054107"/>
    </source>
</evidence>
<keyword evidence="2" id="KW-1185">Reference proteome</keyword>